<evidence type="ECO:0000313" key="1">
    <source>
        <dbReference type="EMBL" id="MDB1123403.1"/>
    </source>
</evidence>
<dbReference type="EMBL" id="JAQLOI010000001">
    <property type="protein sequence ID" value="MDB1123403.1"/>
    <property type="molecule type" value="Genomic_DNA"/>
</dbReference>
<dbReference type="Proteomes" id="UP001210678">
    <property type="component" value="Unassembled WGS sequence"/>
</dbReference>
<protein>
    <submittedName>
        <fullName evidence="1">Uncharacterized protein</fullName>
    </submittedName>
</protein>
<dbReference type="InterPro" id="IPR036388">
    <property type="entry name" value="WH-like_DNA-bd_sf"/>
</dbReference>
<organism evidence="1 2">
    <name type="scientific">Vibrio algarum</name>
    <dbReference type="NCBI Taxonomy" id="3020714"/>
    <lineage>
        <taxon>Bacteria</taxon>
        <taxon>Pseudomonadati</taxon>
        <taxon>Pseudomonadota</taxon>
        <taxon>Gammaproteobacteria</taxon>
        <taxon>Vibrionales</taxon>
        <taxon>Vibrionaceae</taxon>
        <taxon>Vibrio</taxon>
    </lineage>
</organism>
<dbReference type="RefSeq" id="WP_272133942.1">
    <property type="nucleotide sequence ID" value="NZ_JAQLOI010000001.1"/>
</dbReference>
<gene>
    <name evidence="1" type="ORF">PGX00_06905</name>
</gene>
<accession>A0ABT4YQP1</accession>
<dbReference type="Gene3D" id="1.10.10.10">
    <property type="entry name" value="Winged helix-like DNA-binding domain superfamily/Winged helix DNA-binding domain"/>
    <property type="match status" value="1"/>
</dbReference>
<keyword evidence="2" id="KW-1185">Reference proteome</keyword>
<evidence type="ECO:0000313" key="2">
    <source>
        <dbReference type="Proteomes" id="UP001210678"/>
    </source>
</evidence>
<reference evidence="1 2" key="1">
    <citation type="submission" date="2023-01" db="EMBL/GenBank/DDBJ databases">
        <title>Vibrio sp. KJ40-1 sp.nov, isolated from marine algae.</title>
        <authorList>
            <person name="Butt M."/>
            <person name="Kim J.M.J."/>
            <person name="Jeon C.O.C."/>
        </authorList>
    </citation>
    <scope>NUCLEOTIDE SEQUENCE [LARGE SCALE GENOMIC DNA]</scope>
    <source>
        <strain evidence="1 2">KJ40-1</strain>
    </source>
</reference>
<name>A0ABT4YQP1_9VIBR</name>
<proteinExistence type="predicted"/>
<sequence>MSILIKKLSYKSFISARGLDSFQIASILMLIAYSTNGRANYIYINKLHFLFDLLICDQTLDGFPKFTIPPWNIDKDLKNKLIVLSKNGLICESFEQNKVRYSLTDEGFNIVQQFEQIEELSTIRDKAQTLASTTTKTMFEKSKVIF</sequence>
<comment type="caution">
    <text evidence="1">The sequence shown here is derived from an EMBL/GenBank/DDBJ whole genome shotgun (WGS) entry which is preliminary data.</text>
</comment>